<organism evidence="1 2">
    <name type="scientific">Methylorubrum extorquens</name>
    <name type="common">Methylobacterium dichloromethanicum</name>
    <name type="synonym">Methylobacterium extorquens</name>
    <dbReference type="NCBI Taxonomy" id="408"/>
    <lineage>
        <taxon>Bacteria</taxon>
        <taxon>Pseudomonadati</taxon>
        <taxon>Pseudomonadota</taxon>
        <taxon>Alphaproteobacteria</taxon>
        <taxon>Hyphomicrobiales</taxon>
        <taxon>Methylobacteriaceae</taxon>
        <taxon>Methylorubrum</taxon>
    </lineage>
</organism>
<dbReference type="AlphaFoldDB" id="A0A2N9AKE9"/>
<dbReference type="Proteomes" id="UP000233769">
    <property type="component" value="Chromosome tk0001"/>
</dbReference>
<reference evidence="2" key="1">
    <citation type="submission" date="2017-10" db="EMBL/GenBank/DDBJ databases">
        <authorList>
            <person name="Regsiter A."/>
            <person name="William W."/>
        </authorList>
    </citation>
    <scope>NUCLEOTIDE SEQUENCE [LARGE SCALE GENOMIC DNA]</scope>
</reference>
<proteinExistence type="predicted"/>
<evidence type="ECO:0000313" key="2">
    <source>
        <dbReference type="Proteomes" id="UP000233769"/>
    </source>
</evidence>
<name>A0A2N9AKE9_METEX</name>
<sequence length="72" mass="7718">MRRCSAPELRRTRPNIFGISQSTPSPCKKPSRLLVCAEILGSQRGHPFGGVSGQRPDLPPLGFIAGDAAFGR</sequence>
<evidence type="ECO:0000313" key="1">
    <source>
        <dbReference type="EMBL" id="SOR27722.1"/>
    </source>
</evidence>
<gene>
    <name evidence="1" type="ORF">TK0001_1120</name>
</gene>
<accession>A0A2N9AKE9</accession>
<protein>
    <submittedName>
        <fullName evidence="1">Uncharacterized protein</fullName>
    </submittedName>
</protein>
<dbReference type="EMBL" id="LT962688">
    <property type="protein sequence ID" value="SOR27722.1"/>
    <property type="molecule type" value="Genomic_DNA"/>
</dbReference>